<keyword evidence="2" id="KW-0732">Signal</keyword>
<feature type="non-terminal residue" evidence="3">
    <location>
        <position position="117"/>
    </location>
</feature>
<feature type="chain" id="PRO_5041242121" evidence="2">
    <location>
        <begin position="21"/>
        <end position="117"/>
    </location>
</feature>
<feature type="signal peptide" evidence="2">
    <location>
        <begin position="1"/>
        <end position="20"/>
    </location>
</feature>
<feature type="region of interest" description="Disordered" evidence="1">
    <location>
        <begin position="97"/>
        <end position="117"/>
    </location>
</feature>
<proteinExistence type="predicted"/>
<dbReference type="EMBL" id="CASHTH010002312">
    <property type="protein sequence ID" value="CAI8027994.1"/>
    <property type="molecule type" value="Genomic_DNA"/>
</dbReference>
<reference evidence="3" key="1">
    <citation type="submission" date="2023-03" db="EMBL/GenBank/DDBJ databases">
        <authorList>
            <person name="Steffen K."/>
            <person name="Cardenas P."/>
        </authorList>
    </citation>
    <scope>NUCLEOTIDE SEQUENCE</scope>
</reference>
<evidence type="ECO:0000313" key="3">
    <source>
        <dbReference type="EMBL" id="CAI8027994.1"/>
    </source>
</evidence>
<evidence type="ECO:0000256" key="2">
    <source>
        <dbReference type="SAM" id="SignalP"/>
    </source>
</evidence>
<comment type="caution">
    <text evidence="3">The sequence shown here is derived from an EMBL/GenBank/DDBJ whole genome shotgun (WGS) entry which is preliminary data.</text>
</comment>
<protein>
    <submittedName>
        <fullName evidence="3">Uncharacterized protein</fullName>
    </submittedName>
</protein>
<gene>
    <name evidence="3" type="ORF">GBAR_LOCUS15959</name>
</gene>
<sequence length="117" mass="13874">SVCLFVCLSVTLYLTPRTSVRPRNDTIYPTGDEGYGYRHRPHHPLQYHVWRRNGRIQFHWRSLWAEPHILLWWWTWRVYLHVLTLSLSLSFIKTHTSLTLSPSSPSPSSRPTPHSEL</sequence>
<dbReference type="Proteomes" id="UP001174909">
    <property type="component" value="Unassembled WGS sequence"/>
</dbReference>
<organism evidence="3 4">
    <name type="scientific">Geodia barretti</name>
    <name type="common">Barrett's horny sponge</name>
    <dbReference type="NCBI Taxonomy" id="519541"/>
    <lineage>
        <taxon>Eukaryota</taxon>
        <taxon>Metazoa</taxon>
        <taxon>Porifera</taxon>
        <taxon>Demospongiae</taxon>
        <taxon>Heteroscleromorpha</taxon>
        <taxon>Tetractinellida</taxon>
        <taxon>Astrophorina</taxon>
        <taxon>Geodiidae</taxon>
        <taxon>Geodia</taxon>
    </lineage>
</organism>
<feature type="non-terminal residue" evidence="3">
    <location>
        <position position="1"/>
    </location>
</feature>
<evidence type="ECO:0000256" key="1">
    <source>
        <dbReference type="SAM" id="MobiDB-lite"/>
    </source>
</evidence>
<accession>A0AA35SEK2</accession>
<name>A0AA35SEK2_GEOBA</name>
<keyword evidence="4" id="KW-1185">Reference proteome</keyword>
<dbReference type="AlphaFoldDB" id="A0AA35SEK2"/>
<evidence type="ECO:0000313" key="4">
    <source>
        <dbReference type="Proteomes" id="UP001174909"/>
    </source>
</evidence>